<evidence type="ECO:0000313" key="2">
    <source>
        <dbReference type="Proteomes" id="UP000575397"/>
    </source>
</evidence>
<dbReference type="Gene3D" id="3.40.30.10">
    <property type="entry name" value="Glutaredoxin"/>
    <property type="match status" value="1"/>
</dbReference>
<evidence type="ECO:0008006" key="3">
    <source>
        <dbReference type="Google" id="ProtNLM"/>
    </source>
</evidence>
<protein>
    <recommendedName>
        <fullName evidence="3">NrdH-redoxin</fullName>
    </recommendedName>
</protein>
<sequence length="87" mass="9735">MTRKYLEKQGMGFEEYDARDYAERWETLGFKSAPIVEICGPQGQTIDMWSGFQPSRISHYQPAITKQTLQPQPGALPQVTAGLGIGM</sequence>
<dbReference type="Proteomes" id="UP000575397">
    <property type="component" value="Unassembled WGS sequence"/>
</dbReference>
<accession>A0A7Y0YI71</accession>
<dbReference type="EMBL" id="JABCUS010000015">
    <property type="protein sequence ID" value="NMX03810.1"/>
    <property type="molecule type" value="Genomic_DNA"/>
</dbReference>
<dbReference type="AlphaFoldDB" id="A0A7Y0YI71"/>
<name>A0A7Y0YI71_9ACTO</name>
<comment type="caution">
    <text evidence="1">The sequence shown here is derived from an EMBL/GenBank/DDBJ whole genome shotgun (WGS) entry which is preliminary data.</text>
</comment>
<evidence type="ECO:0000313" key="1">
    <source>
        <dbReference type="EMBL" id="NMX03810.1"/>
    </source>
</evidence>
<organism evidence="1 2">
    <name type="scientific">Mobiluncus mulieris</name>
    <dbReference type="NCBI Taxonomy" id="2052"/>
    <lineage>
        <taxon>Bacteria</taxon>
        <taxon>Bacillati</taxon>
        <taxon>Actinomycetota</taxon>
        <taxon>Actinomycetes</taxon>
        <taxon>Actinomycetales</taxon>
        <taxon>Actinomycetaceae</taxon>
        <taxon>Mobiluncus</taxon>
    </lineage>
</organism>
<proteinExistence type="predicted"/>
<gene>
    <name evidence="1" type="ORF">HHJ77_07695</name>
</gene>
<reference evidence="1 2" key="1">
    <citation type="submission" date="2020-04" db="EMBL/GenBank/DDBJ databases">
        <title>Antimicrobial susceptibility and clonality of vaginal-derived multi-drug resistant Mobiluncus isolates in China.</title>
        <authorList>
            <person name="Zhang X."/>
        </authorList>
    </citation>
    <scope>NUCLEOTIDE SEQUENCE [LARGE SCALE GENOMIC DNA]</scope>
    <source>
        <strain evidence="1 2">12</strain>
    </source>
</reference>